<dbReference type="Pfam" id="PF00226">
    <property type="entry name" value="DnaJ"/>
    <property type="match status" value="1"/>
</dbReference>
<protein>
    <submittedName>
        <fullName evidence="10">Heat shock protein DnaJ family protein</fullName>
    </submittedName>
</protein>
<accession>A0A0D2X0Y7</accession>
<dbReference type="FunCoup" id="A0A0D2X0Y7">
    <property type="interactions" value="196"/>
</dbReference>
<dbReference type="InterPro" id="IPR001623">
    <property type="entry name" value="DnaJ_domain"/>
</dbReference>
<dbReference type="EMBL" id="KE346361">
    <property type="protein sequence ID" value="KJE89879.1"/>
    <property type="molecule type" value="Genomic_DNA"/>
</dbReference>
<dbReference type="GO" id="GO:0005524">
    <property type="term" value="F:ATP binding"/>
    <property type="evidence" value="ECO:0007669"/>
    <property type="project" value="InterPro"/>
</dbReference>
<evidence type="ECO:0000259" key="9">
    <source>
        <dbReference type="PROSITE" id="PS51188"/>
    </source>
</evidence>
<keyword evidence="1 6" id="KW-0479">Metal-binding</keyword>
<evidence type="ECO:0000256" key="1">
    <source>
        <dbReference type="ARBA" id="ARBA00022723"/>
    </source>
</evidence>
<keyword evidence="10" id="KW-0346">Stress response</keyword>
<dbReference type="InterPro" id="IPR012724">
    <property type="entry name" value="DnaJ"/>
</dbReference>
<reference evidence="11" key="1">
    <citation type="submission" date="2011-02" db="EMBL/GenBank/DDBJ databases">
        <title>The Genome Sequence of Capsaspora owczarzaki ATCC 30864.</title>
        <authorList>
            <person name="Russ C."/>
            <person name="Cuomo C."/>
            <person name="Burger G."/>
            <person name="Gray M.W."/>
            <person name="Holland P.W.H."/>
            <person name="King N."/>
            <person name="Lang F.B.F."/>
            <person name="Roger A.J."/>
            <person name="Ruiz-Trillo I."/>
            <person name="Young S.K."/>
            <person name="Zeng Q."/>
            <person name="Gargeya S."/>
            <person name="Alvarado L."/>
            <person name="Berlin A."/>
            <person name="Chapman S.B."/>
            <person name="Chen Z."/>
            <person name="Freedman E."/>
            <person name="Gellesch M."/>
            <person name="Goldberg J."/>
            <person name="Griggs A."/>
            <person name="Gujja S."/>
            <person name="Heilman E."/>
            <person name="Heiman D."/>
            <person name="Howarth C."/>
            <person name="Mehta T."/>
            <person name="Neiman D."/>
            <person name="Pearson M."/>
            <person name="Roberts A."/>
            <person name="Saif S."/>
            <person name="Shea T."/>
            <person name="Shenoy N."/>
            <person name="Sisk P."/>
            <person name="Stolte C."/>
            <person name="Sykes S."/>
            <person name="White J."/>
            <person name="Yandava C."/>
            <person name="Haas B."/>
            <person name="Nusbaum C."/>
            <person name="Birren B."/>
        </authorList>
    </citation>
    <scope>NUCLEOTIDE SEQUENCE</scope>
    <source>
        <strain evidence="11">ATCC 30864</strain>
    </source>
</reference>
<dbReference type="PhylomeDB" id="A0A0D2X0Y7"/>
<dbReference type="STRING" id="595528.A0A0D2X0Y7"/>
<dbReference type="CDD" id="cd10747">
    <property type="entry name" value="DnaJ_C"/>
    <property type="match status" value="1"/>
</dbReference>
<dbReference type="CDD" id="cd06257">
    <property type="entry name" value="DnaJ"/>
    <property type="match status" value="1"/>
</dbReference>
<dbReference type="PRINTS" id="PR00625">
    <property type="entry name" value="JDOMAIN"/>
</dbReference>
<dbReference type="Gene3D" id="2.60.260.20">
    <property type="entry name" value="Urease metallochaperone UreE, N-terminal domain"/>
    <property type="match status" value="2"/>
</dbReference>
<evidence type="ECO:0000256" key="5">
    <source>
        <dbReference type="ARBA" id="ARBA00023186"/>
    </source>
</evidence>
<dbReference type="InterPro" id="IPR018253">
    <property type="entry name" value="DnaJ_domain_CS"/>
</dbReference>
<evidence type="ECO:0000259" key="8">
    <source>
        <dbReference type="PROSITE" id="PS50076"/>
    </source>
</evidence>
<dbReference type="SUPFAM" id="SSF57938">
    <property type="entry name" value="DnaJ/Hsp40 cysteine-rich domain"/>
    <property type="match status" value="1"/>
</dbReference>
<dbReference type="GO" id="GO:0006457">
    <property type="term" value="P:protein folding"/>
    <property type="evidence" value="ECO:0007669"/>
    <property type="project" value="InterPro"/>
</dbReference>
<evidence type="ECO:0000256" key="2">
    <source>
        <dbReference type="ARBA" id="ARBA00022737"/>
    </source>
</evidence>
<keyword evidence="7" id="KW-0732">Signal</keyword>
<dbReference type="SMART" id="SM00271">
    <property type="entry name" value="DnaJ"/>
    <property type="match status" value="1"/>
</dbReference>
<dbReference type="CDD" id="cd10719">
    <property type="entry name" value="DnaJ_zf"/>
    <property type="match status" value="1"/>
</dbReference>
<keyword evidence="11" id="KW-1185">Reference proteome</keyword>
<dbReference type="HAMAP" id="MF_01152">
    <property type="entry name" value="DnaJ"/>
    <property type="match status" value="1"/>
</dbReference>
<dbReference type="PROSITE" id="PS50076">
    <property type="entry name" value="DNAJ_2"/>
    <property type="match status" value="1"/>
</dbReference>
<dbReference type="InterPro" id="IPR044713">
    <property type="entry name" value="DNJA1/2-like"/>
</dbReference>
<evidence type="ECO:0000313" key="11">
    <source>
        <dbReference type="Proteomes" id="UP000008743"/>
    </source>
</evidence>
<evidence type="ECO:0000256" key="6">
    <source>
        <dbReference type="PROSITE-ProRule" id="PRU00546"/>
    </source>
</evidence>
<dbReference type="Gene3D" id="1.10.287.110">
    <property type="entry name" value="DnaJ domain"/>
    <property type="match status" value="1"/>
</dbReference>
<dbReference type="SUPFAM" id="SSF46565">
    <property type="entry name" value="Chaperone J-domain"/>
    <property type="match status" value="1"/>
</dbReference>
<dbReference type="PANTHER" id="PTHR43888">
    <property type="entry name" value="DNAJ-LIKE-2, ISOFORM A-RELATED"/>
    <property type="match status" value="1"/>
</dbReference>
<evidence type="ECO:0000256" key="4">
    <source>
        <dbReference type="ARBA" id="ARBA00022833"/>
    </source>
</evidence>
<dbReference type="InterPro" id="IPR008971">
    <property type="entry name" value="HSP40/DnaJ_pept-bd"/>
</dbReference>
<evidence type="ECO:0000256" key="7">
    <source>
        <dbReference type="SAM" id="SignalP"/>
    </source>
</evidence>
<dbReference type="PROSITE" id="PS00636">
    <property type="entry name" value="DNAJ_1"/>
    <property type="match status" value="1"/>
</dbReference>
<dbReference type="FunFam" id="2.60.260.20:FF:000013">
    <property type="entry name" value="DnaJ subfamily B member 11"/>
    <property type="match status" value="1"/>
</dbReference>
<dbReference type="FunFam" id="2.10.230.10:FF:000002">
    <property type="entry name" value="Molecular chaperone DnaJ"/>
    <property type="match status" value="1"/>
</dbReference>
<dbReference type="SUPFAM" id="SSF49493">
    <property type="entry name" value="HSP40/DnaJ peptide-binding domain"/>
    <property type="match status" value="2"/>
</dbReference>
<feature type="signal peptide" evidence="7">
    <location>
        <begin position="1"/>
        <end position="21"/>
    </location>
</feature>
<feature type="zinc finger region" description="CR-type" evidence="6">
    <location>
        <begin position="153"/>
        <end position="236"/>
    </location>
</feature>
<dbReference type="GO" id="GO:0051082">
    <property type="term" value="F:unfolded protein binding"/>
    <property type="evidence" value="ECO:0007669"/>
    <property type="project" value="InterPro"/>
</dbReference>
<keyword evidence="3 6" id="KW-0863">Zinc-finger</keyword>
<dbReference type="Pfam" id="PF01556">
    <property type="entry name" value="DnaJ_C"/>
    <property type="match status" value="1"/>
</dbReference>
<evidence type="ECO:0000256" key="3">
    <source>
        <dbReference type="ARBA" id="ARBA00022771"/>
    </source>
</evidence>
<dbReference type="Gene3D" id="2.10.230.10">
    <property type="entry name" value="Heat shock protein DnaJ, cysteine-rich domain"/>
    <property type="match status" value="1"/>
</dbReference>
<dbReference type="GO" id="GO:0030544">
    <property type="term" value="F:Hsp70 protein binding"/>
    <property type="evidence" value="ECO:0007669"/>
    <property type="project" value="InterPro"/>
</dbReference>
<feature type="domain" description="J" evidence="8">
    <location>
        <begin position="38"/>
        <end position="103"/>
    </location>
</feature>
<dbReference type="InterPro" id="IPR036869">
    <property type="entry name" value="J_dom_sf"/>
</dbReference>
<keyword evidence="5" id="KW-0143">Chaperone</keyword>
<evidence type="ECO:0000313" key="10">
    <source>
        <dbReference type="EMBL" id="KJE89879.1"/>
    </source>
</evidence>
<sequence length="381" mass="42367">MRVSTALLSIAALLLLAVALGDELQGVRGALAAPPGPDYYAVLGIKRDADDREIRRAYRDLAKKLHPDRNPGDAEAERKFKEVAEAYEVLSDAEKRRIYDQHGVEGLKGNQGQHHNPFDIFQNFFGGGQQQQQRKGPDVNMDLEVTLEDLYIGRRIALEISRQTLCHKCRGSGAKNADDVTVCRECQGRGVKMTQHQVAPGFVQQMQTTCPKCNGKGKIVTSTCPTCKGHKVVRGDDLLSVDVERGMPDGHRITFPREGDQHPDITPGDIIITLRTVPNKRFRRHGNNLYMKETITLLEALTGFERSIKHLDGRTITIQRTAVTQPGFVHEIPQEGMPKHDDPSDRGKLFVEIAVVLPSSITSTQAEAFKEQLSGHVRDEL</sequence>
<dbReference type="RefSeq" id="XP_004349810.1">
    <property type="nucleotide sequence ID" value="XM_004349760.2"/>
</dbReference>
<keyword evidence="2" id="KW-0677">Repeat</keyword>
<dbReference type="Proteomes" id="UP000008743">
    <property type="component" value="Unassembled WGS sequence"/>
</dbReference>
<dbReference type="eggNOG" id="KOG0712">
    <property type="taxonomic scope" value="Eukaryota"/>
</dbReference>
<dbReference type="InterPro" id="IPR036410">
    <property type="entry name" value="HSP_DnaJ_Cys-rich_dom_sf"/>
</dbReference>
<dbReference type="OMA" id="WMDMDIS"/>
<feature type="domain" description="CR-type" evidence="9">
    <location>
        <begin position="153"/>
        <end position="236"/>
    </location>
</feature>
<dbReference type="InParanoid" id="A0A0D2X0Y7"/>
<proteinExistence type="inferred from homology"/>
<dbReference type="GO" id="GO:0009408">
    <property type="term" value="P:response to heat"/>
    <property type="evidence" value="ECO:0007669"/>
    <property type="project" value="InterPro"/>
</dbReference>
<dbReference type="PROSITE" id="PS51188">
    <property type="entry name" value="ZF_CR"/>
    <property type="match status" value="1"/>
</dbReference>
<dbReference type="AlphaFoldDB" id="A0A0D2X0Y7"/>
<organism evidence="10 11">
    <name type="scientific">Capsaspora owczarzaki (strain ATCC 30864)</name>
    <dbReference type="NCBI Taxonomy" id="595528"/>
    <lineage>
        <taxon>Eukaryota</taxon>
        <taxon>Filasterea</taxon>
        <taxon>Capsaspora</taxon>
    </lineage>
</organism>
<dbReference type="OrthoDB" id="550424at2759"/>
<dbReference type="InterPro" id="IPR002939">
    <property type="entry name" value="DnaJ_C"/>
</dbReference>
<dbReference type="Pfam" id="PF00684">
    <property type="entry name" value="DnaJ_CXXCXGXG"/>
    <property type="match status" value="1"/>
</dbReference>
<name>A0A0D2X0Y7_CAPO3</name>
<gene>
    <name evidence="10" type="ORF">CAOG_001290</name>
</gene>
<dbReference type="InterPro" id="IPR001305">
    <property type="entry name" value="HSP_DnaJ_Cys-rich_dom"/>
</dbReference>
<feature type="chain" id="PRO_5002270318" evidence="7">
    <location>
        <begin position="22"/>
        <end position="381"/>
    </location>
</feature>
<keyword evidence="4 6" id="KW-0862">Zinc</keyword>
<dbReference type="GO" id="GO:0008270">
    <property type="term" value="F:zinc ion binding"/>
    <property type="evidence" value="ECO:0007669"/>
    <property type="project" value="UniProtKB-KW"/>
</dbReference>